<dbReference type="AlphaFoldDB" id="A0AAD9NE70"/>
<gene>
    <name evidence="2" type="ORF">LSH36_56g01003</name>
</gene>
<feature type="signal peptide" evidence="1">
    <location>
        <begin position="1"/>
        <end position="17"/>
    </location>
</feature>
<comment type="caution">
    <text evidence="2">The sequence shown here is derived from an EMBL/GenBank/DDBJ whole genome shotgun (WGS) entry which is preliminary data.</text>
</comment>
<dbReference type="EMBL" id="JAODUP010000056">
    <property type="protein sequence ID" value="KAK2164996.1"/>
    <property type="molecule type" value="Genomic_DNA"/>
</dbReference>
<accession>A0AAD9NE70</accession>
<evidence type="ECO:0000313" key="3">
    <source>
        <dbReference type="Proteomes" id="UP001208570"/>
    </source>
</evidence>
<protein>
    <submittedName>
        <fullName evidence="2">Uncharacterized protein</fullName>
    </submittedName>
</protein>
<reference evidence="2" key="1">
    <citation type="journal article" date="2023" name="Mol. Biol. Evol.">
        <title>Third-Generation Sequencing Reveals the Adaptive Role of the Epigenome in Three Deep-Sea Polychaetes.</title>
        <authorList>
            <person name="Perez M."/>
            <person name="Aroh O."/>
            <person name="Sun Y."/>
            <person name="Lan Y."/>
            <person name="Juniper S.K."/>
            <person name="Young C.R."/>
            <person name="Angers B."/>
            <person name="Qian P.Y."/>
        </authorList>
    </citation>
    <scope>NUCLEOTIDE SEQUENCE</scope>
    <source>
        <strain evidence="2">P08H-3</strain>
    </source>
</reference>
<evidence type="ECO:0000256" key="1">
    <source>
        <dbReference type="SAM" id="SignalP"/>
    </source>
</evidence>
<name>A0AAD9NE70_9ANNE</name>
<evidence type="ECO:0000313" key="2">
    <source>
        <dbReference type="EMBL" id="KAK2164996.1"/>
    </source>
</evidence>
<keyword evidence="1" id="KW-0732">Signal</keyword>
<dbReference type="Proteomes" id="UP001208570">
    <property type="component" value="Unassembled WGS sequence"/>
</dbReference>
<keyword evidence="3" id="KW-1185">Reference proteome</keyword>
<organism evidence="2 3">
    <name type="scientific">Paralvinella palmiformis</name>
    <dbReference type="NCBI Taxonomy" id="53620"/>
    <lineage>
        <taxon>Eukaryota</taxon>
        <taxon>Metazoa</taxon>
        <taxon>Spiralia</taxon>
        <taxon>Lophotrochozoa</taxon>
        <taxon>Annelida</taxon>
        <taxon>Polychaeta</taxon>
        <taxon>Sedentaria</taxon>
        <taxon>Canalipalpata</taxon>
        <taxon>Terebellida</taxon>
        <taxon>Terebelliformia</taxon>
        <taxon>Alvinellidae</taxon>
        <taxon>Paralvinella</taxon>
    </lineage>
</organism>
<proteinExistence type="predicted"/>
<feature type="chain" id="PRO_5042218237" evidence="1">
    <location>
        <begin position="18"/>
        <end position="86"/>
    </location>
</feature>
<sequence>MCLFLYSLLVIGDGWIGEEVFRALLKAGKKSNVKLRIAQNSFSKGLPRSNDTRDLAKQGEIARIHRDGIQHDGLVLLFGENPQAVA</sequence>